<evidence type="ECO:0000313" key="3">
    <source>
        <dbReference type="EMBL" id="ADB73907.1"/>
    </source>
</evidence>
<proteinExistence type="predicted"/>
<feature type="region of interest" description="Disordered" evidence="1">
    <location>
        <begin position="147"/>
        <end position="173"/>
    </location>
</feature>
<keyword evidence="2" id="KW-0472">Membrane</keyword>
<dbReference type="KEGG" id="gob:Gobs_1148"/>
<reference evidence="4" key="2">
    <citation type="submission" date="2010-01" db="EMBL/GenBank/DDBJ databases">
        <title>The complete genome of Geodermatophilus obscurus DSM 43160.</title>
        <authorList>
            <consortium name="US DOE Joint Genome Institute (JGI-PGF)"/>
            <person name="Lucas S."/>
            <person name="Copeland A."/>
            <person name="Lapidus A."/>
            <person name="Glavina del Rio T."/>
            <person name="Dalin E."/>
            <person name="Tice H."/>
            <person name="Bruce D."/>
            <person name="Goodwin L."/>
            <person name="Pitluck S."/>
            <person name="Kyrpides N."/>
            <person name="Mavromatis K."/>
            <person name="Ivanova N."/>
            <person name="Munk A.C."/>
            <person name="Brettin T."/>
            <person name="Detter J.C."/>
            <person name="Han C."/>
            <person name="Larimer F."/>
            <person name="Land M."/>
            <person name="Hauser L."/>
            <person name="Markowitz V."/>
            <person name="Cheng J.-F."/>
            <person name="Hugenholtz P."/>
            <person name="Woyke T."/>
            <person name="Wu D."/>
            <person name="Jando M."/>
            <person name="Schneider S."/>
            <person name="Klenk H.-P."/>
            <person name="Eisen J.A."/>
        </authorList>
    </citation>
    <scope>NUCLEOTIDE SEQUENCE [LARGE SCALE GENOMIC DNA]</scope>
    <source>
        <strain evidence="4">ATCC 25078 / DSM 43160 / JCM 3152 / KCC A-0152 / KCTC 9177 / NBRC 13315 / NRRL B-3577 / G-20</strain>
    </source>
</reference>
<dbReference type="EMBL" id="CP001867">
    <property type="protein sequence ID" value="ADB73907.1"/>
    <property type="molecule type" value="Genomic_DNA"/>
</dbReference>
<dbReference type="AlphaFoldDB" id="D2SAH8"/>
<reference evidence="3 4" key="1">
    <citation type="journal article" date="2010" name="Stand. Genomic Sci.">
        <title>Complete genome sequence of Geodermatophilus obscurus type strain (G-20).</title>
        <authorList>
            <person name="Ivanova N."/>
            <person name="Sikorski J."/>
            <person name="Jando M."/>
            <person name="Munk C."/>
            <person name="Lapidus A."/>
            <person name="Glavina Del Rio T."/>
            <person name="Copeland A."/>
            <person name="Tice H."/>
            <person name="Cheng J.-F."/>
            <person name="Lucas S."/>
            <person name="Chen F."/>
            <person name="Nolan M."/>
            <person name="Bruce D."/>
            <person name="Goodwin L."/>
            <person name="Pitluck S."/>
            <person name="Mavromatis K."/>
            <person name="Mikhailova N."/>
            <person name="Pati A."/>
            <person name="Chen A."/>
            <person name="Palaniappan K."/>
            <person name="Land M."/>
            <person name="Hauser L."/>
            <person name="Chang Y.-J."/>
            <person name="Jeffries C.D."/>
            <person name="Meincke L."/>
            <person name="Brettin T."/>
            <person name="Detter J.C."/>
            <person name="Detter J.C."/>
            <person name="Rohde M."/>
            <person name="Goeker M."/>
            <person name="Bristow J."/>
            <person name="Eisen J.A."/>
            <person name="Markowitz V."/>
            <person name="Hugenholtz P."/>
            <person name="Kyrpides N.C."/>
            <person name="Klenk H.-P."/>
        </authorList>
    </citation>
    <scope>NUCLEOTIDE SEQUENCE [LARGE SCALE GENOMIC DNA]</scope>
    <source>
        <strain evidence="4">ATCC 25078 / DSM 43160 / JCM 3152 / KCC A-0152 / KCTC 9177 / NBRC 13315 / NRRL B-3577 / G-20</strain>
    </source>
</reference>
<accession>D2SAH8</accession>
<evidence type="ECO:0000256" key="2">
    <source>
        <dbReference type="SAM" id="Phobius"/>
    </source>
</evidence>
<protein>
    <submittedName>
        <fullName evidence="3">Uncharacterized protein</fullName>
    </submittedName>
</protein>
<dbReference type="HOGENOM" id="CLU_1545422_0_0_11"/>
<dbReference type="Proteomes" id="UP000001382">
    <property type="component" value="Chromosome"/>
</dbReference>
<keyword evidence="2" id="KW-1133">Transmembrane helix</keyword>
<organism evidence="3 4">
    <name type="scientific">Geodermatophilus obscurus (strain ATCC 25078 / DSM 43160 / JCM 3152 / CCUG 61914 / KCC A-0152 / KCTC 9177 / NBRC 13315 / NRRL B-3577 / G-20)</name>
    <dbReference type="NCBI Taxonomy" id="526225"/>
    <lineage>
        <taxon>Bacteria</taxon>
        <taxon>Bacillati</taxon>
        <taxon>Actinomycetota</taxon>
        <taxon>Actinomycetes</taxon>
        <taxon>Geodermatophilales</taxon>
        <taxon>Geodermatophilaceae</taxon>
        <taxon>Geodermatophilus</taxon>
    </lineage>
</organism>
<dbReference type="RefSeq" id="WP_012947348.1">
    <property type="nucleotide sequence ID" value="NC_013757.1"/>
</dbReference>
<feature type="transmembrane region" description="Helical" evidence="2">
    <location>
        <begin position="20"/>
        <end position="46"/>
    </location>
</feature>
<dbReference type="STRING" id="526225.Gobs_1148"/>
<sequence>MPRTQAAERAAPRTDQVGTLATLTTAGLLATVGAALVLVLVLVLVLMPVLDDDVSPCWWTAVGFAFVFGVVALVATVAAVLRRRAAIEEGGQPTGGDVGEPATPRHAVVQPSAGVSPAELSETRAAIDAMVAGLLRRVGDEAFQRLETADAGSTDGTNAGTQGGGSTRIPSTG</sequence>
<evidence type="ECO:0000256" key="1">
    <source>
        <dbReference type="SAM" id="MobiDB-lite"/>
    </source>
</evidence>
<keyword evidence="2" id="KW-0812">Transmembrane</keyword>
<keyword evidence="4" id="KW-1185">Reference proteome</keyword>
<gene>
    <name evidence="3" type="ordered locus">Gobs_1148</name>
</gene>
<name>D2SAH8_GEOOG</name>
<evidence type="ECO:0000313" key="4">
    <source>
        <dbReference type="Proteomes" id="UP000001382"/>
    </source>
</evidence>
<feature type="transmembrane region" description="Helical" evidence="2">
    <location>
        <begin position="58"/>
        <end position="81"/>
    </location>
</feature>